<name>A0A9N8Z4Q9_9GLOM</name>
<comment type="caution">
    <text evidence="1">The sequence shown here is derived from an EMBL/GenBank/DDBJ whole genome shotgun (WGS) entry which is preliminary data.</text>
</comment>
<protein>
    <submittedName>
        <fullName evidence="1">4580_t:CDS:1</fullName>
    </submittedName>
</protein>
<feature type="non-terminal residue" evidence="1">
    <location>
        <position position="132"/>
    </location>
</feature>
<dbReference type="AlphaFoldDB" id="A0A9N8Z4Q9"/>
<evidence type="ECO:0000313" key="1">
    <source>
        <dbReference type="EMBL" id="CAG8473341.1"/>
    </source>
</evidence>
<evidence type="ECO:0000313" key="2">
    <source>
        <dbReference type="Proteomes" id="UP000789508"/>
    </source>
</evidence>
<keyword evidence="2" id="KW-1185">Reference proteome</keyword>
<gene>
    <name evidence="1" type="ORF">ALEPTO_LOCUS2118</name>
</gene>
<organism evidence="1 2">
    <name type="scientific">Ambispora leptoticha</name>
    <dbReference type="NCBI Taxonomy" id="144679"/>
    <lineage>
        <taxon>Eukaryota</taxon>
        <taxon>Fungi</taxon>
        <taxon>Fungi incertae sedis</taxon>
        <taxon>Mucoromycota</taxon>
        <taxon>Glomeromycotina</taxon>
        <taxon>Glomeromycetes</taxon>
        <taxon>Archaeosporales</taxon>
        <taxon>Ambisporaceae</taxon>
        <taxon>Ambispora</taxon>
    </lineage>
</organism>
<dbReference type="EMBL" id="CAJVPS010000283">
    <property type="protein sequence ID" value="CAG8473341.1"/>
    <property type="molecule type" value="Genomic_DNA"/>
</dbReference>
<sequence>MDSSYISRDAYRDLAAINFHLPHEYIIANERNNLTQEIINKIQINLINMIKAINNSNLEEEPNHIDIIPDNIDTNTINVNEISRSEYIGEQRDFKEILRYIISYLIQENVLSANNPTIHIRISGDSQNVDRK</sequence>
<proteinExistence type="predicted"/>
<dbReference type="OrthoDB" id="2442036at2759"/>
<accession>A0A9N8Z4Q9</accession>
<reference evidence="1" key="1">
    <citation type="submission" date="2021-06" db="EMBL/GenBank/DDBJ databases">
        <authorList>
            <person name="Kallberg Y."/>
            <person name="Tangrot J."/>
            <person name="Rosling A."/>
        </authorList>
    </citation>
    <scope>NUCLEOTIDE SEQUENCE</scope>
    <source>
        <strain evidence="1">FL130A</strain>
    </source>
</reference>
<dbReference type="Proteomes" id="UP000789508">
    <property type="component" value="Unassembled WGS sequence"/>
</dbReference>